<proteinExistence type="predicted"/>
<evidence type="ECO:0000313" key="3">
    <source>
        <dbReference type="Proteomes" id="UP000194474"/>
    </source>
</evidence>
<evidence type="ECO:0000259" key="1">
    <source>
        <dbReference type="Pfam" id="PF13579"/>
    </source>
</evidence>
<dbReference type="Proteomes" id="UP000194474">
    <property type="component" value="Unassembled WGS sequence"/>
</dbReference>
<dbReference type="InterPro" id="IPR028098">
    <property type="entry name" value="Glyco_trans_4-like_N"/>
</dbReference>
<dbReference type="Gene3D" id="3.40.50.2000">
    <property type="entry name" value="Glycogen Phosphorylase B"/>
    <property type="match status" value="2"/>
</dbReference>
<keyword evidence="2" id="KW-0808">Transferase</keyword>
<feature type="domain" description="Glycosyltransferase subfamily 4-like N-terminal" evidence="1">
    <location>
        <begin position="16"/>
        <end position="198"/>
    </location>
</feature>
<reference evidence="3" key="1">
    <citation type="submission" date="2017-04" db="EMBL/GenBank/DDBJ databases">
        <authorList>
            <person name="Varghese N."/>
            <person name="Submissions S."/>
        </authorList>
    </citation>
    <scope>NUCLEOTIDE SEQUENCE [LARGE SCALE GENOMIC DNA]</scope>
</reference>
<gene>
    <name evidence="2" type="ORF">SAMN06295905_2827</name>
</gene>
<dbReference type="Pfam" id="PF13579">
    <property type="entry name" value="Glyco_trans_4_4"/>
    <property type="match status" value="1"/>
</dbReference>
<organism evidence="2 3">
    <name type="scientific">Devosia lucknowensis</name>
    <dbReference type="NCBI Taxonomy" id="1096929"/>
    <lineage>
        <taxon>Bacteria</taxon>
        <taxon>Pseudomonadati</taxon>
        <taxon>Pseudomonadota</taxon>
        <taxon>Alphaproteobacteria</taxon>
        <taxon>Hyphomicrobiales</taxon>
        <taxon>Devosiaceae</taxon>
        <taxon>Devosia</taxon>
    </lineage>
</organism>
<evidence type="ECO:0000313" key="2">
    <source>
        <dbReference type="EMBL" id="SMQ85548.1"/>
    </source>
</evidence>
<keyword evidence="3" id="KW-1185">Reference proteome</keyword>
<dbReference type="EMBL" id="FXWK01000002">
    <property type="protein sequence ID" value="SMQ85548.1"/>
    <property type="molecule type" value="Genomic_DNA"/>
</dbReference>
<name>A0A1Y6GA09_9HYPH</name>
<dbReference type="AlphaFoldDB" id="A0A1Y6GA09"/>
<dbReference type="SUPFAM" id="SSF53756">
    <property type="entry name" value="UDP-Glycosyltransferase/glycogen phosphorylase"/>
    <property type="match status" value="1"/>
</dbReference>
<dbReference type="CDD" id="cd03794">
    <property type="entry name" value="GT4_WbuB-like"/>
    <property type="match status" value="1"/>
</dbReference>
<dbReference type="OrthoDB" id="185319at2"/>
<sequence>MRILVISQYFWPENFRINDLVAELVNRGHELTVLTGKPNYPRGEIFPEFLAAPQAYNSFEGAEVVRVGLLPRGRGGLRLMLNYLSFMISASVVGSWKLRGRKVEAIFVFEPSPITIGIPAIVLKWLKRAPIAFWVLDLWPQSLEAVGAVRSRAVLRLVDHLVRFIYRHCDAVLAQSRSFMTAIGEQIDDPKRIIYFPSWAEPAPTIDSVIPAPEIEARPDLFDIVFTGNVGEAQDFAAVLMAAQALRNEPVRWIIVGDGRKSAWLAEEVQRLNLQDQVLLPGRFGLDRMPSFFRHADALLVSLRNEPIFALTIPGKLQSYLGAGIPILAMLNGEGAEIVTTSGAGMAVAAGDGAGLAEAVLKMRMLDPEQRAKMGERGLACIAKQFDRDKLIAQLEGILFTLEQGVKTRRDFEGVNG</sequence>
<protein>
    <submittedName>
        <fullName evidence="2">Glycosyltransferase involved in cell wall bisynthesis</fullName>
    </submittedName>
</protein>
<dbReference type="GO" id="GO:0016757">
    <property type="term" value="F:glycosyltransferase activity"/>
    <property type="evidence" value="ECO:0007669"/>
    <property type="project" value="UniProtKB-ARBA"/>
</dbReference>
<accession>A0A1Y6GA09</accession>
<dbReference type="PANTHER" id="PTHR12526">
    <property type="entry name" value="GLYCOSYLTRANSFERASE"/>
    <property type="match status" value="1"/>
</dbReference>
<dbReference type="Pfam" id="PF13692">
    <property type="entry name" value="Glyco_trans_1_4"/>
    <property type="match status" value="1"/>
</dbReference>